<dbReference type="EC" id="3.4.11.18" evidence="11"/>
<dbReference type="InterPro" id="IPR002467">
    <property type="entry name" value="Pept_M24A_MAP1"/>
</dbReference>
<dbReference type="Pfam" id="PF15801">
    <property type="entry name" value="zf-C6H2"/>
    <property type="match status" value="1"/>
</dbReference>
<evidence type="ECO:0000256" key="11">
    <source>
        <dbReference type="RuleBase" id="RU003653"/>
    </source>
</evidence>
<dbReference type="AlphaFoldDB" id="A0A835TY73"/>
<evidence type="ECO:0000313" key="15">
    <source>
        <dbReference type="EMBL" id="KAG0121977.1"/>
    </source>
</evidence>
<keyword evidence="7 9" id="KW-0378">Hydrolase</keyword>
<dbReference type="GO" id="GO:0005829">
    <property type="term" value="C:cytosol"/>
    <property type="evidence" value="ECO:0007669"/>
    <property type="project" value="TreeGrafter"/>
</dbReference>
<dbReference type="PRINTS" id="PR00599">
    <property type="entry name" value="MAPEPTIDASE"/>
</dbReference>
<feature type="binding site" evidence="9">
    <location>
        <position position="360"/>
    </location>
    <ligand>
        <name>Zn(2+)</name>
        <dbReference type="ChEBI" id="CHEBI:29105"/>
        <label>4</label>
        <note>catalytic</note>
    </ligand>
</feature>
<evidence type="ECO:0000256" key="1">
    <source>
        <dbReference type="ARBA" id="ARBA00004496"/>
    </source>
</evidence>
<evidence type="ECO:0000256" key="8">
    <source>
        <dbReference type="ARBA" id="ARBA00022833"/>
    </source>
</evidence>
<feature type="transmembrane region" description="Helical" evidence="13">
    <location>
        <begin position="395"/>
        <end position="416"/>
    </location>
</feature>
<evidence type="ECO:0000313" key="17">
    <source>
        <dbReference type="Proteomes" id="UP000618051"/>
    </source>
</evidence>
<dbReference type="OrthoDB" id="3209743at2759"/>
<dbReference type="SUPFAM" id="SSF55920">
    <property type="entry name" value="Creatinase/aminopeptidase"/>
    <property type="match status" value="1"/>
</dbReference>
<dbReference type="PROSITE" id="PS00680">
    <property type="entry name" value="MAP_1"/>
    <property type="match status" value="1"/>
</dbReference>
<dbReference type="EMBL" id="JADDUC020000006">
    <property type="protein sequence ID" value="KAI1238526.1"/>
    <property type="molecule type" value="Genomic_DNA"/>
</dbReference>
<feature type="binding site" evidence="9">
    <location>
        <position position="360"/>
    </location>
    <ligand>
        <name>Zn(2+)</name>
        <dbReference type="ChEBI" id="CHEBI:29105"/>
        <label>3</label>
    </ligand>
</feature>
<comment type="similarity">
    <text evidence="9 10">Belongs to the peptidase M24A family. Methionine aminopeptidase type 1 subfamily.</text>
</comment>
<comment type="cofactor">
    <cofactor evidence="11">
        <name>Co(2+)</name>
        <dbReference type="ChEBI" id="CHEBI:48828"/>
    </cofactor>
    <cofactor evidence="11">
        <name>Zn(2+)</name>
        <dbReference type="ChEBI" id="CHEBI:29105"/>
    </cofactor>
    <cofactor evidence="11">
        <name>Mn(2+)</name>
        <dbReference type="ChEBI" id="CHEBI:29035"/>
    </cofactor>
    <cofactor evidence="11">
        <name>Fe(2+)</name>
        <dbReference type="ChEBI" id="CHEBI:29033"/>
    </cofactor>
    <text evidence="11">Binds 2 divalent metal cations per subunit. Has a high-affinity and a low affinity metal-binding site. The true nature of the physiological cofactor is under debate. The enzyme is active with cobalt, zinc, manganese or divalent iron ions.</text>
</comment>
<dbReference type="PANTHER" id="PTHR43330">
    <property type="entry name" value="METHIONINE AMINOPEPTIDASE"/>
    <property type="match status" value="1"/>
</dbReference>
<comment type="catalytic activity">
    <reaction evidence="9 11">
        <text>Release of N-terminal amino acids, preferentially methionine, from peptides and arylamides.</text>
        <dbReference type="EC" id="3.4.11.18"/>
    </reaction>
</comment>
<keyword evidence="4 9" id="KW-0645">Protease</keyword>
<feature type="binding site" evidence="9">
    <location>
        <position position="222"/>
    </location>
    <ligand>
        <name>Zn(2+)</name>
        <dbReference type="ChEBI" id="CHEBI:29105"/>
        <label>3</label>
    </ligand>
</feature>
<evidence type="ECO:0000256" key="10">
    <source>
        <dbReference type="PROSITE-ProRule" id="PRU01357"/>
    </source>
</evidence>
<evidence type="ECO:0000256" key="2">
    <source>
        <dbReference type="ARBA" id="ARBA00022438"/>
    </source>
</evidence>
<feature type="domain" description="C6H2-type" evidence="14">
    <location>
        <begin position="8"/>
        <end position="61"/>
    </location>
</feature>
<protein>
    <recommendedName>
        <fullName evidence="11">Methionine aminopeptidase</fullName>
        <ecNumber evidence="11">3.4.11.18</ecNumber>
    </recommendedName>
</protein>
<comment type="caution">
    <text evidence="15">The sequence shown here is derived from an EMBL/GenBank/DDBJ whole genome shotgun (WGS) entry which is preliminary data.</text>
</comment>
<dbReference type="Gene3D" id="3.90.230.10">
    <property type="entry name" value="Creatinase/methionine aminopeptidase superfamily"/>
    <property type="match status" value="1"/>
</dbReference>
<evidence type="ECO:0000313" key="16">
    <source>
        <dbReference type="EMBL" id="KAI1238526.1"/>
    </source>
</evidence>
<evidence type="ECO:0000256" key="13">
    <source>
        <dbReference type="SAM" id="Phobius"/>
    </source>
</evidence>
<organism evidence="15">
    <name type="scientific">Lamprotornis superbus</name>
    <dbReference type="NCBI Taxonomy" id="245042"/>
    <lineage>
        <taxon>Eukaryota</taxon>
        <taxon>Metazoa</taxon>
        <taxon>Chordata</taxon>
        <taxon>Craniata</taxon>
        <taxon>Vertebrata</taxon>
        <taxon>Euteleostomi</taxon>
        <taxon>Archelosauria</taxon>
        <taxon>Archosauria</taxon>
        <taxon>Dinosauria</taxon>
        <taxon>Saurischia</taxon>
        <taxon>Theropoda</taxon>
        <taxon>Coelurosauria</taxon>
        <taxon>Aves</taxon>
        <taxon>Neognathae</taxon>
        <taxon>Neoaves</taxon>
        <taxon>Telluraves</taxon>
        <taxon>Australaves</taxon>
        <taxon>Passeriformes</taxon>
        <taxon>Sturnidae</taxon>
        <taxon>Lamprotornis</taxon>
    </lineage>
</organism>
<feature type="compositionally biased region" description="Low complexity" evidence="12">
    <location>
        <begin position="1112"/>
        <end position="1126"/>
    </location>
</feature>
<keyword evidence="6 10" id="KW-0863">Zinc-finger</keyword>
<keyword evidence="8" id="KW-0862">Zinc</keyword>
<dbReference type="HAMAP" id="MF_01974">
    <property type="entry name" value="MetAP_1"/>
    <property type="match status" value="1"/>
</dbReference>
<evidence type="ECO:0000259" key="14">
    <source>
        <dbReference type="PROSITE" id="PS52013"/>
    </source>
</evidence>
<feature type="binding site" evidence="9">
    <location>
        <position position="296"/>
    </location>
    <ligand>
        <name>Zn(2+)</name>
        <dbReference type="ChEBI" id="CHEBI:29105"/>
        <label>4</label>
        <note>catalytic</note>
    </ligand>
</feature>
<gene>
    <name evidence="16" type="ORF">IHE44_0013260</name>
    <name evidence="15" type="ORF">IHE44_009916</name>
</gene>
<evidence type="ECO:0000256" key="6">
    <source>
        <dbReference type="ARBA" id="ARBA00022771"/>
    </source>
</evidence>
<proteinExistence type="inferred from homology"/>
<evidence type="ECO:0000256" key="5">
    <source>
        <dbReference type="ARBA" id="ARBA00022723"/>
    </source>
</evidence>
<name>A0A835TY73_9PASS</name>
<dbReference type="InterPro" id="IPR000994">
    <property type="entry name" value="Pept_M24"/>
</dbReference>
<keyword evidence="5 9" id="KW-0479">Metal-binding</keyword>
<dbReference type="GO" id="GO:0006508">
    <property type="term" value="P:proteolysis"/>
    <property type="evidence" value="ECO:0007669"/>
    <property type="project" value="UniProtKB-KW"/>
</dbReference>
<dbReference type="InterPro" id="IPR031615">
    <property type="entry name" value="Zfn-C6H2"/>
</dbReference>
<reference evidence="16 17" key="2">
    <citation type="journal article" date="2021" name="J. Hered.">
        <title>Feather Gene Expression Elucidates the Developmental Basis of Plumage Iridescence in African Starlings.</title>
        <authorList>
            <person name="Rubenstein D.R."/>
            <person name="Corvelo A."/>
            <person name="MacManes M.D."/>
            <person name="Maia R."/>
            <person name="Narzisi G."/>
            <person name="Rousaki A."/>
            <person name="Vandenabeele P."/>
            <person name="Shawkey M.D."/>
            <person name="Solomon J."/>
        </authorList>
    </citation>
    <scope>NUCLEOTIDE SEQUENCE [LARGE SCALE GENOMIC DNA]</scope>
    <source>
        <strain evidence="16">SS15</strain>
    </source>
</reference>
<dbReference type="CDD" id="cd01086">
    <property type="entry name" value="MetAP1"/>
    <property type="match status" value="1"/>
</dbReference>
<evidence type="ECO:0000256" key="7">
    <source>
        <dbReference type="ARBA" id="ARBA00022801"/>
    </source>
</evidence>
<keyword evidence="17" id="KW-1185">Reference proteome</keyword>
<comment type="subunit">
    <text evidence="9">Associates with the 60S ribosomal subunit of the 80S translational complex.</text>
</comment>
<dbReference type="FunFam" id="3.90.230.10:FF:000010">
    <property type="entry name" value="Methionine aminopeptidase"/>
    <property type="match status" value="1"/>
</dbReference>
<keyword evidence="13" id="KW-1133">Transmembrane helix</keyword>
<feature type="transmembrane region" description="Helical" evidence="13">
    <location>
        <begin position="437"/>
        <end position="455"/>
    </location>
</feature>
<dbReference type="InterPro" id="IPR001714">
    <property type="entry name" value="Pept_M24_MAP"/>
</dbReference>
<dbReference type="Proteomes" id="UP000618051">
    <property type="component" value="Unassembled WGS sequence"/>
</dbReference>
<feature type="binding site" evidence="9">
    <location>
        <position position="233"/>
    </location>
    <ligand>
        <name>Zn(2+)</name>
        <dbReference type="ChEBI" id="CHEBI:29105"/>
        <label>4</label>
        <note>catalytic</note>
    </ligand>
</feature>
<comment type="function">
    <text evidence="9 11">Cotranslationally removes the N-terminal methionine from nascent proteins. The N-terminal methionine is often cleaved when the second residue in the primary sequence is small and uncharged (Met-Ala-, Cys, Gly, Pro, Ser, Thr, or Val).</text>
</comment>
<dbReference type="GO" id="GO:0004239">
    <property type="term" value="F:initiator methionyl aminopeptidase activity"/>
    <property type="evidence" value="ECO:0007669"/>
    <property type="project" value="UniProtKB-UniRule"/>
</dbReference>
<feature type="binding site" evidence="9">
    <location>
        <position position="205"/>
    </location>
    <ligand>
        <name>a protein</name>
        <dbReference type="ChEBI" id="CHEBI:16541"/>
    </ligand>
    <ligandPart>
        <name>N-terminal L-methionine residue</name>
        <dbReference type="ChEBI" id="CHEBI:64731"/>
    </ligandPart>
</feature>
<keyword evidence="13" id="KW-0812">Transmembrane</keyword>
<sequence>MAAAVETRRVCETAGCSSEAKLQCPTCLKLGIQGSYFCSQECFKGSWATHKLLHKKAKDEKAKREVSSWSLEGDVNTNPWSGYRYTGKLRPHYPLTPTRPVPSYIQRPDYADHPLGMSESEQALKGTSQIKILSSEDIEGMRVVCRLAREVLDVAAMMVKPGVTTEEIDHAVHLACIARNCYPSPLNYYNFPKSCCTSVNEVICHGIPDRRPLQEGDIVNVDITVYRNGYHGDLNETFYVGEVDEGARRLVQTTYECLMQAIDAVKPGVRYRELGNIIQKHAQANGFSVVRSYCGHGIHKLFHTAPNVPHYAKNKAVGVMKPGHVFTIEPMICEGGWQDETWPDGWTAVTRDGKRSAQFEHTLLVTDTGCEILTRRLDSIRPHFMTHFRPIRPTIASVAAILARKAWILFWALFVYQLRRGQKKDMHLQEQATFNSAPISLLVASVLPGISFFFVKQYLLAASCTKSLVKLMYQTCLGKGMKQEPKRSHDSWDPYLKKPLFQTCSIQSKALQDKVVAGSSIPEAGKKLQVFDPSALLRKPAAPKLRLKPSPSNKKIPENPEAIIRQGSFLFPCSPQEHTYSNSSISCFNGMIRFLTRGNNPTLFISAVLAAKFASFATAANACCFSPQCLALPCAANPTSFAVDSAEHSSSVTYTRNLNITEYVIFSFFTFLFIRKNVLAMPERRKTCLVFSLFHPSQKIKNSPYTGTCMINMKRNRDDKRELPPNAVPFHVRPVTSWNGRVEISWPEAATPTITLTPQPLWQASKAALFMDRQDKAECLLLSHLNQNLLDGLLGVLGADALSSSKLFGFGILILVNVNANDPGCSCYFAAHNNCQPNSSQTKHRTCRARFHLGLKRKKKHRFGTSHLQSYIVTKLCHKPSLYLSSVDSSPIARGDATAQQAHFIQRCCSIYLGYRDISHHSVLREGAGPHEVLEISAPSHLKSSLASQIQSNSSLAFNNLKDKNNNNKKEDICCMICSLNTVFEVGKVRKETVETHIKSEFPVPYQDGFQLSAVALLKILKPTTRNKKQNINFQQFFISSNTMLALEHAAVGLLVAMHTISYLSRDETELWAVTEAAPNPEPGWSSCRVRPGAATEPARTPGTDRLCRTQGNIGRRSGLSRSSYSNAANVPGNGFPIR</sequence>
<dbReference type="Pfam" id="PF00557">
    <property type="entry name" value="Peptidase_M24"/>
    <property type="match status" value="1"/>
</dbReference>
<dbReference type="PANTHER" id="PTHR43330:SF7">
    <property type="entry name" value="METHIONINE AMINOPEPTIDASE 1"/>
    <property type="match status" value="1"/>
</dbReference>
<keyword evidence="3 9" id="KW-0963">Cytoplasm</keyword>
<keyword evidence="13" id="KW-0472">Membrane</keyword>
<reference evidence="16" key="3">
    <citation type="submission" date="2022-01" db="EMBL/GenBank/DDBJ databases">
        <authorList>
            <person name="Rubenstein D.R."/>
        </authorList>
    </citation>
    <scope>NUCLEOTIDE SEQUENCE</scope>
    <source>
        <strain evidence="16">SS15</strain>
        <tissue evidence="16">Liver</tissue>
    </source>
</reference>
<comment type="cofactor">
    <cofactor evidence="9">
        <name>Zn(2+)</name>
        <dbReference type="ChEBI" id="CHEBI:29105"/>
    </cofactor>
    <cofactor evidence="9">
        <name>Co(2+)</name>
        <dbReference type="ChEBI" id="CHEBI:48828"/>
    </cofactor>
    <cofactor evidence="9">
        <name>Mn(2+)</name>
        <dbReference type="ChEBI" id="CHEBI:29035"/>
    </cofactor>
    <cofactor evidence="9">
        <name>Fe(2+)</name>
        <dbReference type="ChEBI" id="CHEBI:29033"/>
    </cofactor>
    <text evidence="9">Binds 2 divalent metal cations per subunit. Has a high-affinity and a low affinity metal-binding site. The true nature of the physiological cofactor is under debate. The enzyme is active with zinc, cobalt, manganese or divalent iron ions. Has high activity with zinc; zinc cofactor is transferred into the active site region by the ZNG1 zinc chaperone.</text>
</comment>
<dbReference type="PROSITE" id="PS52013">
    <property type="entry name" value="ZF_C6H2"/>
    <property type="match status" value="1"/>
</dbReference>
<accession>A0A835TY73</accession>
<dbReference type="NCBIfam" id="TIGR00500">
    <property type="entry name" value="met_pdase_I"/>
    <property type="match status" value="1"/>
</dbReference>
<evidence type="ECO:0000256" key="12">
    <source>
        <dbReference type="SAM" id="MobiDB-lite"/>
    </source>
</evidence>
<dbReference type="GO" id="GO:0070006">
    <property type="term" value="F:metalloaminopeptidase activity"/>
    <property type="evidence" value="ECO:0007669"/>
    <property type="project" value="UniProtKB-UniRule"/>
</dbReference>
<feature type="binding site" evidence="9">
    <location>
        <position position="233"/>
    </location>
    <ligand>
        <name>Zn(2+)</name>
        <dbReference type="ChEBI" id="CHEBI:29105"/>
        <label>3</label>
    </ligand>
</feature>
<feature type="binding site" evidence="9">
    <location>
        <position position="303"/>
    </location>
    <ligand>
        <name>a protein</name>
        <dbReference type="ChEBI" id="CHEBI:16541"/>
    </ligand>
    <ligandPart>
        <name>N-terminal L-methionine residue</name>
        <dbReference type="ChEBI" id="CHEBI:64731"/>
    </ligandPart>
</feature>
<feature type="binding site" evidence="9">
    <location>
        <position position="329"/>
    </location>
    <ligand>
        <name>Zn(2+)</name>
        <dbReference type="ChEBI" id="CHEBI:29105"/>
        <label>4</label>
        <note>catalytic</note>
    </ligand>
</feature>
<dbReference type="EMBL" id="JADDUC010000041">
    <property type="protein sequence ID" value="KAG0121977.1"/>
    <property type="molecule type" value="Genomic_DNA"/>
</dbReference>
<evidence type="ECO:0000256" key="9">
    <source>
        <dbReference type="HAMAP-Rule" id="MF_03174"/>
    </source>
</evidence>
<keyword evidence="2 9" id="KW-0031">Aminopeptidase</keyword>
<evidence type="ECO:0000256" key="4">
    <source>
        <dbReference type="ARBA" id="ARBA00022670"/>
    </source>
</evidence>
<feature type="region of interest" description="Disordered" evidence="12">
    <location>
        <begin position="1082"/>
        <end position="1139"/>
    </location>
</feature>
<reference evidence="15" key="1">
    <citation type="submission" date="2020-10" db="EMBL/GenBank/DDBJ databases">
        <title>Feather gene expression reveals the developmental basis of iridescence in African starlings.</title>
        <authorList>
            <person name="Rubenstein D.R."/>
        </authorList>
    </citation>
    <scope>NUCLEOTIDE SEQUENCE</scope>
    <source>
        <strain evidence="15">SS15</strain>
        <tissue evidence="15">Liver</tissue>
    </source>
</reference>
<dbReference type="GO" id="GO:0008270">
    <property type="term" value="F:zinc ion binding"/>
    <property type="evidence" value="ECO:0007669"/>
    <property type="project" value="UniProtKB-KW"/>
</dbReference>
<comment type="subcellular location">
    <subcellularLocation>
        <location evidence="1 9">Cytoplasm</location>
    </subcellularLocation>
</comment>
<dbReference type="InterPro" id="IPR036005">
    <property type="entry name" value="Creatinase/aminopeptidase-like"/>
</dbReference>
<evidence type="ECO:0000256" key="3">
    <source>
        <dbReference type="ARBA" id="ARBA00022490"/>
    </source>
</evidence>